<evidence type="ECO:0000313" key="5">
    <source>
        <dbReference type="EMBL" id="MFG3016540.1"/>
    </source>
</evidence>
<evidence type="ECO:0000256" key="3">
    <source>
        <dbReference type="ARBA" id="ARBA00038396"/>
    </source>
</evidence>
<dbReference type="InterPro" id="IPR050816">
    <property type="entry name" value="Flavin-dep_Halogenase_NPB"/>
</dbReference>
<comment type="similarity">
    <text evidence="3">Belongs to the flavin-dependent halogenase family. Bacterial tryptophan halogenase subfamily.</text>
</comment>
<protein>
    <submittedName>
        <fullName evidence="5">NAD(P)/FAD-dependent oxidoreductase</fullName>
        <ecNumber evidence="5">1.-.-.-</ecNumber>
    </submittedName>
</protein>
<dbReference type="PANTHER" id="PTHR43747">
    <property type="entry name" value="FAD-BINDING PROTEIN"/>
    <property type="match status" value="1"/>
</dbReference>
<keyword evidence="1 5" id="KW-0560">Oxidoreductase</keyword>
<name>A0ABW7BI67_9ACTN</name>
<dbReference type="EC" id="1.-.-.-" evidence="5"/>
<feature type="region of interest" description="Disordered" evidence="4">
    <location>
        <begin position="291"/>
        <end position="316"/>
    </location>
</feature>
<dbReference type="EMBL" id="JBICYV010000031">
    <property type="protein sequence ID" value="MFG3016540.1"/>
    <property type="molecule type" value="Genomic_DNA"/>
</dbReference>
<dbReference type="SUPFAM" id="SSF51905">
    <property type="entry name" value="FAD/NAD(P)-binding domain"/>
    <property type="match status" value="1"/>
</dbReference>
<sequence length="316" mass="32798">MSSEPYDVVVAGAGPAGLLTAALVAGRGHRVLLLERDPCPGGLPGGVVRERSTAVNVVIEDERVTGLRHLPQGEPARTVRARCVVDASGGDSPLRRHVAGARGSSGLAVYACFTADTGRAEGPRRFPFGNGWFWTAPAGDGLTQVGAVVRPDLADRVRADPEGALSGFAEACPPVRDLLAGAVRAAGGPGRIRVRPHWSYADHRLWRPGMLLVGDAACAVGAQPLPVLGTHLACRGAGLAARALDGFLRGTADEAEAFAEFEHRYREAYDSVLHDGIPQDGGPHDGILPGEGLHPEGTFPPPPVPFAGAARAGVSR</sequence>
<proteinExistence type="inferred from homology"/>
<accession>A0ABW7BI67</accession>
<dbReference type="Pfam" id="PF04820">
    <property type="entry name" value="Trp_halogenase"/>
    <property type="match status" value="1"/>
</dbReference>
<keyword evidence="6" id="KW-1185">Reference proteome</keyword>
<dbReference type="Proteomes" id="UP001604267">
    <property type="component" value="Unassembled WGS sequence"/>
</dbReference>
<dbReference type="RefSeq" id="WP_392825446.1">
    <property type="nucleotide sequence ID" value="NZ_JBICYV010000031.1"/>
</dbReference>
<keyword evidence="2" id="KW-0503">Monooxygenase</keyword>
<dbReference type="PRINTS" id="PR00419">
    <property type="entry name" value="ADXRDTASE"/>
</dbReference>
<dbReference type="GO" id="GO:0016491">
    <property type="term" value="F:oxidoreductase activity"/>
    <property type="evidence" value="ECO:0007669"/>
    <property type="project" value="UniProtKB-KW"/>
</dbReference>
<feature type="compositionally biased region" description="Low complexity" evidence="4">
    <location>
        <begin position="306"/>
        <end position="316"/>
    </location>
</feature>
<gene>
    <name evidence="5" type="ORF">ACGFZB_40055</name>
</gene>
<evidence type="ECO:0000313" key="6">
    <source>
        <dbReference type="Proteomes" id="UP001604267"/>
    </source>
</evidence>
<evidence type="ECO:0000256" key="2">
    <source>
        <dbReference type="ARBA" id="ARBA00023033"/>
    </source>
</evidence>
<comment type="caution">
    <text evidence="5">The sequence shown here is derived from an EMBL/GenBank/DDBJ whole genome shotgun (WGS) entry which is preliminary data.</text>
</comment>
<organism evidence="5 6">
    <name type="scientific">Streptomyces cinerochromogenes</name>
    <dbReference type="NCBI Taxonomy" id="66422"/>
    <lineage>
        <taxon>Bacteria</taxon>
        <taxon>Bacillati</taxon>
        <taxon>Actinomycetota</taxon>
        <taxon>Actinomycetes</taxon>
        <taxon>Kitasatosporales</taxon>
        <taxon>Streptomycetaceae</taxon>
        <taxon>Streptomyces</taxon>
    </lineage>
</organism>
<dbReference type="PANTHER" id="PTHR43747:SF5">
    <property type="entry name" value="FAD-BINDING DOMAIN-CONTAINING PROTEIN"/>
    <property type="match status" value="1"/>
</dbReference>
<dbReference type="Pfam" id="PF13450">
    <property type="entry name" value="NAD_binding_8"/>
    <property type="match status" value="1"/>
</dbReference>
<dbReference type="InterPro" id="IPR006905">
    <property type="entry name" value="Flavin_halogenase"/>
</dbReference>
<evidence type="ECO:0000256" key="4">
    <source>
        <dbReference type="SAM" id="MobiDB-lite"/>
    </source>
</evidence>
<evidence type="ECO:0000256" key="1">
    <source>
        <dbReference type="ARBA" id="ARBA00023002"/>
    </source>
</evidence>
<reference evidence="5 6" key="1">
    <citation type="submission" date="2024-10" db="EMBL/GenBank/DDBJ databases">
        <title>The Natural Products Discovery Center: Release of the First 8490 Sequenced Strains for Exploring Actinobacteria Biosynthetic Diversity.</title>
        <authorList>
            <person name="Kalkreuter E."/>
            <person name="Kautsar S.A."/>
            <person name="Yang D."/>
            <person name="Bader C.D."/>
            <person name="Teijaro C.N."/>
            <person name="Fluegel L."/>
            <person name="Davis C.M."/>
            <person name="Simpson J.R."/>
            <person name="Lauterbach L."/>
            <person name="Steele A.D."/>
            <person name="Gui C."/>
            <person name="Meng S."/>
            <person name="Li G."/>
            <person name="Viehrig K."/>
            <person name="Ye F."/>
            <person name="Su P."/>
            <person name="Kiefer A.F."/>
            <person name="Nichols A."/>
            <person name="Cepeda A.J."/>
            <person name="Yan W."/>
            <person name="Fan B."/>
            <person name="Jiang Y."/>
            <person name="Adhikari A."/>
            <person name="Zheng C.-J."/>
            <person name="Schuster L."/>
            <person name="Cowan T.M."/>
            <person name="Smanski M.J."/>
            <person name="Chevrette M.G."/>
            <person name="De Carvalho L.P.S."/>
            <person name="Shen B."/>
        </authorList>
    </citation>
    <scope>NUCLEOTIDE SEQUENCE [LARGE SCALE GENOMIC DNA]</scope>
    <source>
        <strain evidence="5 6">NPDC048320</strain>
    </source>
</reference>
<dbReference type="InterPro" id="IPR036188">
    <property type="entry name" value="FAD/NAD-bd_sf"/>
</dbReference>
<dbReference type="Gene3D" id="3.50.50.60">
    <property type="entry name" value="FAD/NAD(P)-binding domain"/>
    <property type="match status" value="2"/>
</dbReference>